<dbReference type="PANTHER" id="PTHR43280">
    <property type="entry name" value="ARAC-FAMILY TRANSCRIPTIONAL REGULATOR"/>
    <property type="match status" value="1"/>
</dbReference>
<dbReference type="CDD" id="cd06976">
    <property type="entry name" value="cupin_MtlR-like_N"/>
    <property type="match status" value="1"/>
</dbReference>
<feature type="domain" description="HTH araC/xylS-type" evidence="4">
    <location>
        <begin position="183"/>
        <end position="281"/>
    </location>
</feature>
<gene>
    <name evidence="5" type="ORF">HHX25_09895</name>
</gene>
<dbReference type="Gene3D" id="1.10.10.60">
    <property type="entry name" value="Homeodomain-like"/>
    <property type="match status" value="2"/>
</dbReference>
<dbReference type="InterPro" id="IPR018062">
    <property type="entry name" value="HTH_AraC-typ_CS"/>
</dbReference>
<comment type="caution">
    <text evidence="5">The sequence shown here is derived from an EMBL/GenBank/DDBJ whole genome shotgun (WGS) entry which is preliminary data.</text>
</comment>
<sequence length="282" mass="33438">MKPQLELIPHEIDGAIHAFVYENDFFDAPWHYHKDYELTYITKSSGIRYVGNSVDNFVSGDLIFIGENVPHCWKNEKGYSNGVKSTCVQWDSNVLDNFVRSNIELKAIRKLLEASKFGIKFTNKAFNEMIRKRLEKLCYFKPEKKIIDLLDILLELSNCSDKELLAIEGERYKFSKKSDTRITSILNYIDTKYQEKITIQDMANLTFMTRGAFCKYFKKQFSRSFTNYLNEFRIRKVCLLLQETDNKLLDIALRCGYENMSFFHRQFKKYLKQTPLEYRKKL</sequence>
<evidence type="ECO:0000259" key="4">
    <source>
        <dbReference type="PROSITE" id="PS01124"/>
    </source>
</evidence>
<keyword evidence="2" id="KW-0238">DNA-binding</keyword>
<dbReference type="PROSITE" id="PS00041">
    <property type="entry name" value="HTH_ARAC_FAMILY_1"/>
    <property type="match status" value="1"/>
</dbReference>
<dbReference type="EMBL" id="JABBHF010000005">
    <property type="protein sequence ID" value="NMH87817.1"/>
    <property type="molecule type" value="Genomic_DNA"/>
</dbReference>
<dbReference type="InterPro" id="IPR014710">
    <property type="entry name" value="RmlC-like_jellyroll"/>
</dbReference>
<dbReference type="Proteomes" id="UP000746690">
    <property type="component" value="Unassembled WGS sequence"/>
</dbReference>
<dbReference type="PRINTS" id="PR00032">
    <property type="entry name" value="HTHARAC"/>
</dbReference>
<dbReference type="InterPro" id="IPR018060">
    <property type="entry name" value="HTH_AraC"/>
</dbReference>
<evidence type="ECO:0000256" key="2">
    <source>
        <dbReference type="ARBA" id="ARBA00023125"/>
    </source>
</evidence>
<dbReference type="PANTHER" id="PTHR43280:SF27">
    <property type="entry name" value="TRANSCRIPTIONAL REGULATOR MTLR"/>
    <property type="match status" value="1"/>
</dbReference>
<organism evidence="5 6">
    <name type="scientific">Flavivirga algicola</name>
    <dbReference type="NCBI Taxonomy" id="2729136"/>
    <lineage>
        <taxon>Bacteria</taxon>
        <taxon>Pseudomonadati</taxon>
        <taxon>Bacteroidota</taxon>
        <taxon>Flavobacteriia</taxon>
        <taxon>Flavobacteriales</taxon>
        <taxon>Flavobacteriaceae</taxon>
        <taxon>Flavivirga</taxon>
    </lineage>
</organism>
<reference evidence="5 6" key="1">
    <citation type="submission" date="2020-04" db="EMBL/GenBank/DDBJ databases">
        <title>A Flavivirga sp. nov.</title>
        <authorList>
            <person name="Sun X."/>
        </authorList>
    </citation>
    <scope>NUCLEOTIDE SEQUENCE [LARGE SCALE GENOMIC DNA]</scope>
    <source>
        <strain evidence="5 6">Y03</strain>
    </source>
</reference>
<dbReference type="InterPro" id="IPR009057">
    <property type="entry name" value="Homeodomain-like_sf"/>
</dbReference>
<dbReference type="InterPro" id="IPR020449">
    <property type="entry name" value="Tscrpt_reg_AraC-type_HTH"/>
</dbReference>
<dbReference type="SUPFAM" id="SSF46689">
    <property type="entry name" value="Homeodomain-like"/>
    <property type="match status" value="2"/>
</dbReference>
<dbReference type="Pfam" id="PF12833">
    <property type="entry name" value="HTH_18"/>
    <property type="match status" value="1"/>
</dbReference>
<evidence type="ECO:0000256" key="1">
    <source>
        <dbReference type="ARBA" id="ARBA00023015"/>
    </source>
</evidence>
<dbReference type="SUPFAM" id="SSF51182">
    <property type="entry name" value="RmlC-like cupins"/>
    <property type="match status" value="1"/>
</dbReference>
<proteinExistence type="predicted"/>
<evidence type="ECO:0000313" key="5">
    <source>
        <dbReference type="EMBL" id="NMH87817.1"/>
    </source>
</evidence>
<dbReference type="InterPro" id="IPR011051">
    <property type="entry name" value="RmlC_Cupin_sf"/>
</dbReference>
<dbReference type="RefSeq" id="WP_169672662.1">
    <property type="nucleotide sequence ID" value="NZ_JABBHF010000005.1"/>
</dbReference>
<accession>A0ABX1RZK0</accession>
<name>A0ABX1RZK0_9FLAO</name>
<keyword evidence="3" id="KW-0804">Transcription</keyword>
<dbReference type="SMART" id="SM00342">
    <property type="entry name" value="HTH_ARAC"/>
    <property type="match status" value="1"/>
</dbReference>
<keyword evidence="1" id="KW-0805">Transcription regulation</keyword>
<evidence type="ECO:0000313" key="6">
    <source>
        <dbReference type="Proteomes" id="UP000746690"/>
    </source>
</evidence>
<evidence type="ECO:0000256" key="3">
    <source>
        <dbReference type="ARBA" id="ARBA00023163"/>
    </source>
</evidence>
<dbReference type="PROSITE" id="PS01124">
    <property type="entry name" value="HTH_ARAC_FAMILY_2"/>
    <property type="match status" value="1"/>
</dbReference>
<keyword evidence="6" id="KW-1185">Reference proteome</keyword>
<dbReference type="Gene3D" id="2.60.120.10">
    <property type="entry name" value="Jelly Rolls"/>
    <property type="match status" value="1"/>
</dbReference>
<protein>
    <submittedName>
        <fullName evidence="5">Helix-turn-helix transcriptional regulator</fullName>
    </submittedName>
</protein>